<dbReference type="PROSITE" id="PS00745">
    <property type="entry name" value="RF_PROK_I"/>
    <property type="match status" value="1"/>
</dbReference>
<dbReference type="Gene3D" id="3.30.70.1660">
    <property type="match status" value="1"/>
</dbReference>
<dbReference type="GO" id="GO:0005737">
    <property type="term" value="C:cytoplasm"/>
    <property type="evidence" value="ECO:0007669"/>
    <property type="project" value="InterPro"/>
</dbReference>
<dbReference type="Proteomes" id="UP000316495">
    <property type="component" value="Unassembled WGS sequence"/>
</dbReference>
<dbReference type="Pfam" id="PF00472">
    <property type="entry name" value="RF-1"/>
    <property type="match status" value="1"/>
</dbReference>
<dbReference type="InterPro" id="IPR005139">
    <property type="entry name" value="PCRF"/>
</dbReference>
<dbReference type="EMBL" id="VMGN01000029">
    <property type="protein sequence ID" value="TSC93758.1"/>
    <property type="molecule type" value="Genomic_DNA"/>
</dbReference>
<dbReference type="AlphaFoldDB" id="A0A554LLM2"/>
<reference evidence="6 7" key="1">
    <citation type="submission" date="2017-07" db="EMBL/GenBank/DDBJ databases">
        <title>Mechanisms for carbon and nitrogen cycling indicate functional differentiation within the Candidate Phyla Radiation.</title>
        <authorList>
            <person name="Danczak R.E."/>
            <person name="Johnston M.D."/>
            <person name="Kenah C."/>
            <person name="Slattery M."/>
            <person name="Wrighton K.C."/>
            <person name="Wilkins M.J."/>
        </authorList>
    </citation>
    <scope>NUCLEOTIDE SEQUENCE [LARGE SCALE GENOMIC DNA]</scope>
    <source>
        <strain evidence="6">Athens1014_28</strain>
    </source>
</reference>
<evidence type="ECO:0000313" key="7">
    <source>
        <dbReference type="Proteomes" id="UP000316495"/>
    </source>
</evidence>
<dbReference type="SUPFAM" id="SSF75620">
    <property type="entry name" value="Release factor"/>
    <property type="match status" value="1"/>
</dbReference>
<evidence type="ECO:0000256" key="2">
    <source>
        <dbReference type="ARBA" id="ARBA00022481"/>
    </source>
</evidence>
<accession>A0A554LLM2</accession>
<keyword evidence="3" id="KW-0648">Protein biosynthesis</keyword>
<protein>
    <recommendedName>
        <fullName evidence="4">Peptide chain release factor 2</fullName>
    </recommendedName>
</protein>
<keyword evidence="2" id="KW-0488">Methylation</keyword>
<gene>
    <name evidence="6" type="ORF">Athens101428_545</name>
</gene>
<proteinExistence type="inferred from homology"/>
<dbReference type="InterPro" id="IPR000352">
    <property type="entry name" value="Pep_chain_release_fac_I"/>
</dbReference>
<dbReference type="NCBIfam" id="TIGR00020">
    <property type="entry name" value="prfB"/>
    <property type="match status" value="1"/>
</dbReference>
<comment type="similarity">
    <text evidence="1">Belongs to the prokaryotic/mitochondrial release factor family.</text>
</comment>
<dbReference type="GO" id="GO:0016149">
    <property type="term" value="F:translation release factor activity, codon specific"/>
    <property type="evidence" value="ECO:0007669"/>
    <property type="project" value="InterPro"/>
</dbReference>
<dbReference type="Pfam" id="PF03462">
    <property type="entry name" value="PCRF"/>
    <property type="match status" value="1"/>
</dbReference>
<dbReference type="InterPro" id="IPR004374">
    <property type="entry name" value="PrfB"/>
</dbReference>
<dbReference type="SMART" id="SM00937">
    <property type="entry name" value="PCRF"/>
    <property type="match status" value="1"/>
</dbReference>
<evidence type="ECO:0000259" key="5">
    <source>
        <dbReference type="PROSITE" id="PS00745"/>
    </source>
</evidence>
<dbReference type="PANTHER" id="PTHR43116:SF3">
    <property type="entry name" value="CLASS I PEPTIDE CHAIN RELEASE FACTOR"/>
    <property type="match status" value="1"/>
</dbReference>
<evidence type="ECO:0000256" key="4">
    <source>
        <dbReference type="NCBIfam" id="TIGR00020"/>
    </source>
</evidence>
<evidence type="ECO:0000313" key="6">
    <source>
        <dbReference type="EMBL" id="TSC93758.1"/>
    </source>
</evidence>
<sequence>MQSVNFWNDAENSGKKVGELKRLKSEVEKFDDLLALSELADQNDFPALEKEISELETLTYFSGKYDSHSAIINFYAGAGGDDAQDWTEMLMRMYLRWAENNNLQTKILMQSHGGIAGIKSATLEIDGDYIYGKLKKESGVHRLVRQSPFNAKSLRQTSFSLVEMMPKIEKEDKIEIPEGDLKIETFRSGGHGGQSVNTTDSAVRIIHIPTGISAICQNERSQLQNKESAKSVLFSRLAKLAEDQHKEKIAEISGEQAEPEWGSQIRSYILHPYKLVKDHRTEFSSTDPEAVLGGGIEGFLEAKMRK</sequence>
<feature type="domain" description="Prokaryotic-type class I peptide chain release factors" evidence="5">
    <location>
        <begin position="187"/>
        <end position="203"/>
    </location>
</feature>
<organism evidence="6 7">
    <name type="scientific">Candidatus Berkelbacteria bacterium Athens1014_28</name>
    <dbReference type="NCBI Taxonomy" id="2017145"/>
    <lineage>
        <taxon>Bacteria</taxon>
        <taxon>Candidatus Berkelbacteria</taxon>
    </lineage>
</organism>
<evidence type="ECO:0000256" key="1">
    <source>
        <dbReference type="ARBA" id="ARBA00010835"/>
    </source>
</evidence>
<dbReference type="Gene3D" id="3.30.160.20">
    <property type="match status" value="1"/>
</dbReference>
<dbReference type="InterPro" id="IPR045853">
    <property type="entry name" value="Pep_chain_release_fac_I_sf"/>
</dbReference>
<dbReference type="FunFam" id="3.30.160.20:FF:000004">
    <property type="entry name" value="Peptide chain release factor 1"/>
    <property type="match status" value="1"/>
</dbReference>
<evidence type="ECO:0000256" key="3">
    <source>
        <dbReference type="ARBA" id="ARBA00022917"/>
    </source>
</evidence>
<name>A0A554LLM2_9BACT</name>
<dbReference type="PANTHER" id="PTHR43116">
    <property type="entry name" value="PEPTIDE CHAIN RELEASE FACTOR 2"/>
    <property type="match status" value="1"/>
</dbReference>
<comment type="caution">
    <text evidence="6">The sequence shown here is derived from an EMBL/GenBank/DDBJ whole genome shotgun (WGS) entry which is preliminary data.</text>
</comment>